<dbReference type="STRING" id="7260.B4NA52"/>
<feature type="compositionally biased region" description="Basic and acidic residues" evidence="1">
    <location>
        <begin position="60"/>
        <end position="72"/>
    </location>
</feature>
<evidence type="ECO:0000256" key="2">
    <source>
        <dbReference type="SAM" id="SignalP"/>
    </source>
</evidence>
<dbReference type="FunCoup" id="B4NA52">
    <property type="interactions" value="40"/>
</dbReference>
<evidence type="ECO:0008006" key="5">
    <source>
        <dbReference type="Google" id="ProtNLM"/>
    </source>
</evidence>
<evidence type="ECO:0000256" key="1">
    <source>
        <dbReference type="SAM" id="MobiDB-lite"/>
    </source>
</evidence>
<dbReference type="AlphaFoldDB" id="B4NA52"/>
<keyword evidence="2" id="KW-0732">Signal</keyword>
<name>B4NA52_DROWI</name>
<evidence type="ECO:0000313" key="4">
    <source>
        <dbReference type="Proteomes" id="UP000007798"/>
    </source>
</evidence>
<dbReference type="KEGG" id="dwi:6647774"/>
<proteinExistence type="predicted"/>
<accession>B4NA52</accession>
<dbReference type="InParanoid" id="B4NA52"/>
<organism evidence="3 4">
    <name type="scientific">Drosophila willistoni</name>
    <name type="common">Fruit fly</name>
    <dbReference type="NCBI Taxonomy" id="7260"/>
    <lineage>
        <taxon>Eukaryota</taxon>
        <taxon>Metazoa</taxon>
        <taxon>Ecdysozoa</taxon>
        <taxon>Arthropoda</taxon>
        <taxon>Hexapoda</taxon>
        <taxon>Insecta</taxon>
        <taxon>Pterygota</taxon>
        <taxon>Neoptera</taxon>
        <taxon>Endopterygota</taxon>
        <taxon>Diptera</taxon>
        <taxon>Brachycera</taxon>
        <taxon>Muscomorpha</taxon>
        <taxon>Ephydroidea</taxon>
        <taxon>Drosophilidae</taxon>
        <taxon>Drosophila</taxon>
        <taxon>Sophophora</taxon>
    </lineage>
</organism>
<reference evidence="3 4" key="1">
    <citation type="journal article" date="2007" name="Nature">
        <title>Evolution of genes and genomes on the Drosophila phylogeny.</title>
        <authorList>
            <consortium name="Drosophila 12 Genomes Consortium"/>
            <person name="Clark A.G."/>
            <person name="Eisen M.B."/>
            <person name="Smith D.R."/>
            <person name="Bergman C.M."/>
            <person name="Oliver B."/>
            <person name="Markow T.A."/>
            <person name="Kaufman T.C."/>
            <person name="Kellis M."/>
            <person name="Gelbart W."/>
            <person name="Iyer V.N."/>
            <person name="Pollard D.A."/>
            <person name="Sackton T.B."/>
            <person name="Larracuente A.M."/>
            <person name="Singh N.D."/>
            <person name="Abad J.P."/>
            <person name="Abt D.N."/>
            <person name="Adryan B."/>
            <person name="Aguade M."/>
            <person name="Akashi H."/>
            <person name="Anderson W.W."/>
            <person name="Aquadro C.F."/>
            <person name="Ardell D.H."/>
            <person name="Arguello R."/>
            <person name="Artieri C.G."/>
            <person name="Barbash D.A."/>
            <person name="Barker D."/>
            <person name="Barsanti P."/>
            <person name="Batterham P."/>
            <person name="Batzoglou S."/>
            <person name="Begun D."/>
            <person name="Bhutkar A."/>
            <person name="Blanco E."/>
            <person name="Bosak S.A."/>
            <person name="Bradley R.K."/>
            <person name="Brand A.D."/>
            <person name="Brent M.R."/>
            <person name="Brooks A.N."/>
            <person name="Brown R.H."/>
            <person name="Butlin R.K."/>
            <person name="Caggese C."/>
            <person name="Calvi B.R."/>
            <person name="Bernardo de Carvalho A."/>
            <person name="Caspi A."/>
            <person name="Castrezana S."/>
            <person name="Celniker S.E."/>
            <person name="Chang J.L."/>
            <person name="Chapple C."/>
            <person name="Chatterji S."/>
            <person name="Chinwalla A."/>
            <person name="Civetta A."/>
            <person name="Clifton S.W."/>
            <person name="Comeron J.M."/>
            <person name="Costello J.C."/>
            <person name="Coyne J.A."/>
            <person name="Daub J."/>
            <person name="David R.G."/>
            <person name="Delcher A.L."/>
            <person name="Delehaunty K."/>
            <person name="Do C.B."/>
            <person name="Ebling H."/>
            <person name="Edwards K."/>
            <person name="Eickbush T."/>
            <person name="Evans J.D."/>
            <person name="Filipski A."/>
            <person name="Findeiss S."/>
            <person name="Freyhult E."/>
            <person name="Fulton L."/>
            <person name="Fulton R."/>
            <person name="Garcia A.C."/>
            <person name="Gardiner A."/>
            <person name="Garfield D.A."/>
            <person name="Garvin B.E."/>
            <person name="Gibson G."/>
            <person name="Gilbert D."/>
            <person name="Gnerre S."/>
            <person name="Godfrey J."/>
            <person name="Good R."/>
            <person name="Gotea V."/>
            <person name="Gravely B."/>
            <person name="Greenberg A.J."/>
            <person name="Griffiths-Jones S."/>
            <person name="Gross S."/>
            <person name="Guigo R."/>
            <person name="Gustafson E.A."/>
            <person name="Haerty W."/>
            <person name="Hahn M.W."/>
            <person name="Halligan D.L."/>
            <person name="Halpern A.L."/>
            <person name="Halter G.M."/>
            <person name="Han M.V."/>
            <person name="Heger A."/>
            <person name="Hillier L."/>
            <person name="Hinrichs A.S."/>
            <person name="Holmes I."/>
            <person name="Hoskins R.A."/>
            <person name="Hubisz M.J."/>
            <person name="Hultmark D."/>
            <person name="Huntley M.A."/>
            <person name="Jaffe D.B."/>
            <person name="Jagadeeshan S."/>
            <person name="Jeck W.R."/>
            <person name="Johnson J."/>
            <person name="Jones C.D."/>
            <person name="Jordan W.C."/>
            <person name="Karpen G.H."/>
            <person name="Kataoka E."/>
            <person name="Keightley P.D."/>
            <person name="Kheradpour P."/>
            <person name="Kirkness E.F."/>
            <person name="Koerich L.B."/>
            <person name="Kristiansen K."/>
            <person name="Kudrna D."/>
            <person name="Kulathinal R.J."/>
            <person name="Kumar S."/>
            <person name="Kwok R."/>
            <person name="Lander E."/>
            <person name="Langley C.H."/>
            <person name="Lapoint R."/>
            <person name="Lazzaro B.P."/>
            <person name="Lee S.J."/>
            <person name="Levesque L."/>
            <person name="Li R."/>
            <person name="Lin C.F."/>
            <person name="Lin M.F."/>
            <person name="Lindblad-Toh K."/>
            <person name="Llopart A."/>
            <person name="Long M."/>
            <person name="Low L."/>
            <person name="Lozovsky E."/>
            <person name="Lu J."/>
            <person name="Luo M."/>
            <person name="Machado C.A."/>
            <person name="Makalowski W."/>
            <person name="Marzo M."/>
            <person name="Matsuda M."/>
            <person name="Matzkin L."/>
            <person name="McAllister B."/>
            <person name="McBride C.S."/>
            <person name="McKernan B."/>
            <person name="McKernan K."/>
            <person name="Mendez-Lago M."/>
            <person name="Minx P."/>
            <person name="Mollenhauer M.U."/>
            <person name="Montooth K."/>
            <person name="Mount S.M."/>
            <person name="Mu X."/>
            <person name="Myers E."/>
            <person name="Negre B."/>
            <person name="Newfeld S."/>
            <person name="Nielsen R."/>
            <person name="Noor M.A."/>
            <person name="O'Grady P."/>
            <person name="Pachter L."/>
            <person name="Papaceit M."/>
            <person name="Parisi M.J."/>
            <person name="Parisi M."/>
            <person name="Parts L."/>
            <person name="Pedersen J.S."/>
            <person name="Pesole G."/>
            <person name="Phillippy A.M."/>
            <person name="Ponting C.P."/>
            <person name="Pop M."/>
            <person name="Porcelli D."/>
            <person name="Powell J.R."/>
            <person name="Prohaska S."/>
            <person name="Pruitt K."/>
            <person name="Puig M."/>
            <person name="Quesneville H."/>
            <person name="Ram K.R."/>
            <person name="Rand D."/>
            <person name="Rasmussen M.D."/>
            <person name="Reed L.K."/>
            <person name="Reenan R."/>
            <person name="Reily A."/>
            <person name="Remington K.A."/>
            <person name="Rieger T.T."/>
            <person name="Ritchie M.G."/>
            <person name="Robin C."/>
            <person name="Rogers Y.H."/>
            <person name="Rohde C."/>
            <person name="Rozas J."/>
            <person name="Rubenfield M.J."/>
            <person name="Ruiz A."/>
            <person name="Russo S."/>
            <person name="Salzberg S.L."/>
            <person name="Sanchez-Gracia A."/>
            <person name="Saranga D.J."/>
            <person name="Sato H."/>
            <person name="Schaeffer S.W."/>
            <person name="Schatz M.C."/>
            <person name="Schlenke T."/>
            <person name="Schwartz R."/>
            <person name="Segarra C."/>
            <person name="Singh R.S."/>
            <person name="Sirot L."/>
            <person name="Sirota M."/>
            <person name="Sisneros N.B."/>
            <person name="Smith C.D."/>
            <person name="Smith T.F."/>
            <person name="Spieth J."/>
            <person name="Stage D.E."/>
            <person name="Stark A."/>
            <person name="Stephan W."/>
            <person name="Strausberg R.L."/>
            <person name="Strempel S."/>
            <person name="Sturgill D."/>
            <person name="Sutton G."/>
            <person name="Sutton G.G."/>
            <person name="Tao W."/>
            <person name="Teichmann S."/>
            <person name="Tobari Y.N."/>
            <person name="Tomimura Y."/>
            <person name="Tsolas J.M."/>
            <person name="Valente V.L."/>
            <person name="Venter E."/>
            <person name="Venter J.C."/>
            <person name="Vicario S."/>
            <person name="Vieira F.G."/>
            <person name="Vilella A.J."/>
            <person name="Villasante A."/>
            <person name="Walenz B."/>
            <person name="Wang J."/>
            <person name="Wasserman M."/>
            <person name="Watts T."/>
            <person name="Wilson D."/>
            <person name="Wilson R.K."/>
            <person name="Wing R.A."/>
            <person name="Wolfner M.F."/>
            <person name="Wong A."/>
            <person name="Wong G.K."/>
            <person name="Wu C.I."/>
            <person name="Wu G."/>
            <person name="Yamamoto D."/>
            <person name="Yang H.P."/>
            <person name="Yang S.P."/>
            <person name="Yorke J.A."/>
            <person name="Yoshida K."/>
            <person name="Zdobnov E."/>
            <person name="Zhang P."/>
            <person name="Zhang Y."/>
            <person name="Zimin A.V."/>
            <person name="Baldwin J."/>
            <person name="Abdouelleil A."/>
            <person name="Abdulkadir J."/>
            <person name="Abebe A."/>
            <person name="Abera B."/>
            <person name="Abreu J."/>
            <person name="Acer S.C."/>
            <person name="Aftuck L."/>
            <person name="Alexander A."/>
            <person name="An P."/>
            <person name="Anderson E."/>
            <person name="Anderson S."/>
            <person name="Arachi H."/>
            <person name="Azer M."/>
            <person name="Bachantsang P."/>
            <person name="Barry A."/>
            <person name="Bayul T."/>
            <person name="Berlin A."/>
            <person name="Bessette D."/>
            <person name="Bloom T."/>
            <person name="Blye J."/>
            <person name="Boguslavskiy L."/>
            <person name="Bonnet C."/>
            <person name="Boukhgalter B."/>
            <person name="Bourzgui I."/>
            <person name="Brown A."/>
            <person name="Cahill P."/>
            <person name="Channer S."/>
            <person name="Cheshatsang Y."/>
            <person name="Chuda L."/>
            <person name="Citroen M."/>
            <person name="Collymore A."/>
            <person name="Cooke P."/>
            <person name="Costello M."/>
            <person name="D'Aco K."/>
            <person name="Daza R."/>
            <person name="De Haan G."/>
            <person name="DeGray S."/>
            <person name="DeMaso C."/>
            <person name="Dhargay N."/>
            <person name="Dooley K."/>
            <person name="Dooley E."/>
            <person name="Doricent M."/>
            <person name="Dorje P."/>
            <person name="Dorjee K."/>
            <person name="Dupes A."/>
            <person name="Elong R."/>
            <person name="Falk J."/>
            <person name="Farina A."/>
            <person name="Faro S."/>
            <person name="Ferguson D."/>
            <person name="Fisher S."/>
            <person name="Foley C.D."/>
            <person name="Franke A."/>
            <person name="Friedrich D."/>
            <person name="Gadbois L."/>
            <person name="Gearin G."/>
            <person name="Gearin C.R."/>
            <person name="Giannoukos G."/>
            <person name="Goode T."/>
            <person name="Graham J."/>
            <person name="Grandbois E."/>
            <person name="Grewal S."/>
            <person name="Gyaltsen K."/>
            <person name="Hafez N."/>
            <person name="Hagos B."/>
            <person name="Hall J."/>
            <person name="Henson C."/>
            <person name="Hollinger A."/>
            <person name="Honan T."/>
            <person name="Huard M.D."/>
            <person name="Hughes L."/>
            <person name="Hurhula B."/>
            <person name="Husby M.E."/>
            <person name="Kamat A."/>
            <person name="Kanga B."/>
            <person name="Kashin S."/>
            <person name="Khazanovich D."/>
            <person name="Kisner P."/>
            <person name="Lance K."/>
            <person name="Lara M."/>
            <person name="Lee W."/>
            <person name="Lennon N."/>
            <person name="Letendre F."/>
            <person name="LeVine R."/>
            <person name="Lipovsky A."/>
            <person name="Liu X."/>
            <person name="Liu J."/>
            <person name="Liu S."/>
            <person name="Lokyitsang T."/>
            <person name="Lokyitsang Y."/>
            <person name="Lubonja R."/>
            <person name="Lui A."/>
            <person name="MacDonald P."/>
            <person name="Magnisalis V."/>
            <person name="Maru K."/>
            <person name="Matthews C."/>
            <person name="McCusker W."/>
            <person name="McDonough S."/>
            <person name="Mehta T."/>
            <person name="Meldrim J."/>
            <person name="Meneus L."/>
            <person name="Mihai O."/>
            <person name="Mihalev A."/>
            <person name="Mihova T."/>
            <person name="Mittelman R."/>
            <person name="Mlenga V."/>
            <person name="Montmayeur A."/>
            <person name="Mulrain L."/>
            <person name="Navidi A."/>
            <person name="Naylor J."/>
            <person name="Negash T."/>
            <person name="Nguyen T."/>
            <person name="Nguyen N."/>
            <person name="Nicol R."/>
            <person name="Norbu C."/>
            <person name="Norbu N."/>
            <person name="Novod N."/>
            <person name="O'Neill B."/>
            <person name="Osman S."/>
            <person name="Markiewicz E."/>
            <person name="Oyono O.L."/>
            <person name="Patti C."/>
            <person name="Phunkhang P."/>
            <person name="Pierre F."/>
            <person name="Priest M."/>
            <person name="Raghuraman S."/>
            <person name="Rege F."/>
            <person name="Reyes R."/>
            <person name="Rise C."/>
            <person name="Rogov P."/>
            <person name="Ross K."/>
            <person name="Ryan E."/>
            <person name="Settipalli S."/>
            <person name="Shea T."/>
            <person name="Sherpa N."/>
            <person name="Shi L."/>
            <person name="Shih D."/>
            <person name="Sparrow T."/>
            <person name="Spaulding J."/>
            <person name="Stalker J."/>
            <person name="Stange-Thomann N."/>
            <person name="Stavropoulos S."/>
            <person name="Stone C."/>
            <person name="Strader C."/>
            <person name="Tesfaye S."/>
            <person name="Thomson T."/>
            <person name="Thoulutsang Y."/>
            <person name="Thoulutsang D."/>
            <person name="Topham K."/>
            <person name="Topping I."/>
            <person name="Tsamla T."/>
            <person name="Vassiliev H."/>
            <person name="Vo A."/>
            <person name="Wangchuk T."/>
            <person name="Wangdi T."/>
            <person name="Weiand M."/>
            <person name="Wilkinson J."/>
            <person name="Wilson A."/>
            <person name="Yadav S."/>
            <person name="Young G."/>
            <person name="Yu Q."/>
            <person name="Zembek L."/>
            <person name="Zhong D."/>
            <person name="Zimmer A."/>
            <person name="Zwirko Z."/>
            <person name="Jaffe D.B."/>
            <person name="Alvarez P."/>
            <person name="Brockman W."/>
            <person name="Butler J."/>
            <person name="Chin C."/>
            <person name="Gnerre S."/>
            <person name="Grabherr M."/>
            <person name="Kleber M."/>
            <person name="Mauceli E."/>
            <person name="MacCallum I."/>
        </authorList>
    </citation>
    <scope>NUCLEOTIDE SEQUENCE [LARGE SCALE GENOMIC DNA]</scope>
    <source>
        <strain evidence="4">Tucson 14030-0811.24</strain>
    </source>
</reference>
<dbReference type="EMBL" id="CH964232">
    <property type="protein sequence ID" value="EDW80695.2"/>
    <property type="molecule type" value="Genomic_DNA"/>
</dbReference>
<dbReference type="eggNOG" id="ENOG502S9VB">
    <property type="taxonomic scope" value="Eukaryota"/>
</dbReference>
<evidence type="ECO:0000313" key="3">
    <source>
        <dbReference type="EMBL" id="EDW80695.2"/>
    </source>
</evidence>
<sequence>MLQHLGSNGMLLSLLLLTMANAAISEGDENNLSSTATSLQQEPRKLVKRAPAAGFIGMRGKKELETDTETDRAYPVSNDNWLGPDPLDYGEDSDDYYENGRRLKKAPTAFVGMRGKKYTPSSNRLSNLLRQIEEQRLRENVLQELFDRLADQNSVGDAEIPNKRAPTGFTGMRGKRPAEDDDDAMELFEKRAPINAFVGVRGKKDVSHQNYKRAAPLSEAYDARGKKHRFVDFNNKFVAVRGKKNNLDLEDGQDQYLVHPWSYLLNEKRAPNGFVGMRGKRPVLALE</sequence>
<feature type="chain" id="PRO_5006458293" description="Tachykinins" evidence="2">
    <location>
        <begin position="23"/>
        <end position="287"/>
    </location>
</feature>
<gene>
    <name evidence="3" type="primary">Dwil\GK11666</name>
    <name evidence="3" type="ORF">Dwil_GK11666</name>
</gene>
<protein>
    <recommendedName>
        <fullName evidence="5">Tachykinins</fullName>
    </recommendedName>
</protein>
<feature type="region of interest" description="Disordered" evidence="1">
    <location>
        <begin position="157"/>
        <end position="179"/>
    </location>
</feature>
<feature type="signal peptide" evidence="2">
    <location>
        <begin position="1"/>
        <end position="22"/>
    </location>
</feature>
<keyword evidence="4" id="KW-1185">Reference proteome</keyword>
<feature type="region of interest" description="Disordered" evidence="1">
    <location>
        <begin position="58"/>
        <end position="79"/>
    </location>
</feature>
<dbReference type="HOGENOM" id="CLU_1035388_0_0_1"/>
<dbReference type="Proteomes" id="UP000007798">
    <property type="component" value="Unassembled WGS sequence"/>
</dbReference>